<reference evidence="10 11" key="1">
    <citation type="submission" date="2017-06" db="EMBL/GenBank/DDBJ databases">
        <authorList>
            <person name="Kim H.J."/>
            <person name="Triplett B.A."/>
        </authorList>
    </citation>
    <scope>NUCLEOTIDE SEQUENCE [LARGE SCALE GENOMIC DNA]</scope>
    <source>
        <strain evidence="10 11">CGMCC 4.5593</strain>
    </source>
</reference>
<evidence type="ECO:0000256" key="1">
    <source>
        <dbReference type="ARBA" id="ARBA00007913"/>
    </source>
</evidence>
<dbReference type="InterPro" id="IPR041679">
    <property type="entry name" value="DNA2/NAM7-like_C"/>
</dbReference>
<dbReference type="PANTHER" id="PTHR43788">
    <property type="entry name" value="DNA2/NAM7 HELICASE FAMILY MEMBER"/>
    <property type="match status" value="1"/>
</dbReference>
<feature type="region of interest" description="Disordered" evidence="6">
    <location>
        <begin position="385"/>
        <end position="411"/>
    </location>
</feature>
<dbReference type="GO" id="GO:0016787">
    <property type="term" value="F:hydrolase activity"/>
    <property type="evidence" value="ECO:0007669"/>
    <property type="project" value="UniProtKB-KW"/>
</dbReference>
<evidence type="ECO:0000256" key="6">
    <source>
        <dbReference type="SAM" id="MobiDB-lite"/>
    </source>
</evidence>
<feature type="domain" description="DNA2/NAM7 helicase helicase" evidence="7">
    <location>
        <begin position="303"/>
        <end position="390"/>
    </location>
</feature>
<dbReference type="InterPro" id="IPR050534">
    <property type="entry name" value="Coronavir_polyprotein_1ab"/>
</dbReference>
<keyword evidence="3" id="KW-0378">Hydrolase</keyword>
<gene>
    <name evidence="10" type="ORF">SAMN05421812_102465</name>
</gene>
<evidence type="ECO:0000256" key="2">
    <source>
        <dbReference type="ARBA" id="ARBA00022741"/>
    </source>
</evidence>
<keyword evidence="5" id="KW-0067">ATP-binding</keyword>
<keyword evidence="11" id="KW-1185">Reference proteome</keyword>
<protein>
    <submittedName>
        <fullName evidence="10">AAA domain-containing protein</fullName>
    </submittedName>
</protein>
<evidence type="ECO:0000313" key="10">
    <source>
        <dbReference type="EMBL" id="SNS94655.1"/>
    </source>
</evidence>
<name>A0A239IM54_9ACTN</name>
<evidence type="ECO:0000256" key="4">
    <source>
        <dbReference type="ARBA" id="ARBA00022806"/>
    </source>
</evidence>
<dbReference type="GO" id="GO:0005524">
    <property type="term" value="F:ATP binding"/>
    <property type="evidence" value="ECO:0007669"/>
    <property type="project" value="UniProtKB-KW"/>
</dbReference>
<feature type="domain" description="DNA2/NAM7 helicase-like C-terminal" evidence="8">
    <location>
        <begin position="413"/>
        <end position="607"/>
    </location>
</feature>
<dbReference type="EMBL" id="FZPH01000002">
    <property type="protein sequence ID" value="SNS94655.1"/>
    <property type="molecule type" value="Genomic_DNA"/>
</dbReference>
<dbReference type="PANTHER" id="PTHR43788:SF8">
    <property type="entry name" value="DNA-BINDING PROTEIN SMUBP-2"/>
    <property type="match status" value="1"/>
</dbReference>
<dbReference type="CDD" id="cd18808">
    <property type="entry name" value="SF1_C_Upf1"/>
    <property type="match status" value="1"/>
</dbReference>
<proteinExistence type="inferred from homology"/>
<evidence type="ECO:0000259" key="7">
    <source>
        <dbReference type="Pfam" id="PF13086"/>
    </source>
</evidence>
<evidence type="ECO:0000259" key="8">
    <source>
        <dbReference type="Pfam" id="PF13087"/>
    </source>
</evidence>
<evidence type="ECO:0000313" key="11">
    <source>
        <dbReference type="Proteomes" id="UP000198362"/>
    </source>
</evidence>
<evidence type="ECO:0000256" key="3">
    <source>
        <dbReference type="ARBA" id="ARBA00022801"/>
    </source>
</evidence>
<dbReference type="SUPFAM" id="SSF52540">
    <property type="entry name" value="P-loop containing nucleoside triphosphate hydrolases"/>
    <property type="match status" value="1"/>
</dbReference>
<dbReference type="Pfam" id="PF13087">
    <property type="entry name" value="AAA_12"/>
    <property type="match status" value="1"/>
</dbReference>
<dbReference type="AlphaFoldDB" id="A0A239IM54"/>
<dbReference type="OrthoDB" id="9757917at2"/>
<keyword evidence="2" id="KW-0547">Nucleotide-binding</keyword>
<keyword evidence="4" id="KW-0347">Helicase</keyword>
<comment type="similarity">
    <text evidence="1">Belongs to the DNA2/NAM7 helicase family.</text>
</comment>
<dbReference type="FunFam" id="3.40.50.300:FF:002063">
    <property type="entry name" value="DNA helicase related protein"/>
    <property type="match status" value="1"/>
</dbReference>
<dbReference type="Pfam" id="PF13086">
    <property type="entry name" value="AAA_11"/>
    <property type="match status" value="1"/>
</dbReference>
<sequence>MSSSRSGPRFFSSLELDSWRDEAHQAGKRLLNKRKALEKVADKLRPQLAPAASVLAENLQWTLDRLVAARGHASALYQQLGAIGGLRLPAGWLPTAPDAERQLHQACEATEISRVLLREHPAMWALFEAGFGPADLELLERLRSGWQAWRGALHCGPAEFAFWAGESGWHEAWQRDGSSWLAALKTDGLLPVQRWGAALAHADVLAEAGLTEFRTQLLRGVIDPDEAEEAYRRGVATTALAERLRAGEVEYFDAQLHDTHIDQFETVAARLRAALPEHLPSVLVRRRPFNPHERRGRVADFTAELRRKRGGRSFRELFQSYPDIVLALTPCVLVSPASAGHFLAPDAARFDLVVFDEASQIRVAEAIGAMGRGTSVVVVGDSKQMPPTTVMQASHGEEEDAPDSGPVPEDLDSILSEAVESGLPQRWLSWHYRSRDESLIAFSNRYYYDNKLSSLPSPGADPDAGVRWRRVDGQFDRGESRTNAVEAREVVAEIVRRLREPATRADSIGVVTFNVQQRDLILDLLEDSTDPLVRERMSEDETEPIFVKNLENVQGDERDVILFSLAFSTNPETGKLPLNFGPLSQTGGERRLNVAITRARRQVVLFSSFDPGDIDLARTTAIGTRHLRAYCELAASGVDRLGDLSSTRRQRRDRIREEVAAAIRTRGHEVITGHGLSDFTVDIAVRVPGAPRWQVAVILDGPQWSARPTVADRDSAPAYLRGIMGWPELVRFWLPAWVRDRAAILDRVDAAVERAVGAQARAAAEARTAAEAQLAAAARAALEAAAAEEQPEPSTPVADPFSGEQVRAIVSERRGPTPTQSPAEVAVEPMSFQPYEPTLVGDTTDLDVVRSSARVQAAVRAVLREVIATEGPVEQHRLARLTLKCFDLHKTNADRRASVLALVDPGTLRVHPIGTFAWPSTLDPEAWRGFRRARNSSDRDFDEIAPEEIVNAVCHALASARRAEQDLLRATLERLGYRRLTEKIESRLRYGLEFGQERGRIARDPDGRYRLGPTT</sequence>
<organism evidence="10 11">
    <name type="scientific">Asanoa hainanensis</name>
    <dbReference type="NCBI Taxonomy" id="560556"/>
    <lineage>
        <taxon>Bacteria</taxon>
        <taxon>Bacillati</taxon>
        <taxon>Actinomycetota</taxon>
        <taxon>Actinomycetes</taxon>
        <taxon>Micromonosporales</taxon>
        <taxon>Micromonosporaceae</taxon>
        <taxon>Asanoa</taxon>
    </lineage>
</organism>
<dbReference type="GO" id="GO:0043139">
    <property type="term" value="F:5'-3' DNA helicase activity"/>
    <property type="evidence" value="ECO:0007669"/>
    <property type="project" value="TreeGrafter"/>
</dbReference>
<dbReference type="InterPro" id="IPR041677">
    <property type="entry name" value="DNA2/NAM7_AAA_11"/>
</dbReference>
<accession>A0A239IM54</accession>
<dbReference type="Pfam" id="PF18741">
    <property type="entry name" value="MTES_1575"/>
    <property type="match status" value="1"/>
</dbReference>
<dbReference type="InterPro" id="IPR047187">
    <property type="entry name" value="SF1_C_Upf1"/>
</dbReference>
<dbReference type="Proteomes" id="UP000198362">
    <property type="component" value="Unassembled WGS sequence"/>
</dbReference>
<feature type="domain" description="Restriction endonuclease type II-like" evidence="9">
    <location>
        <begin position="657"/>
        <end position="751"/>
    </location>
</feature>
<dbReference type="RefSeq" id="WP_144022491.1">
    <property type="nucleotide sequence ID" value="NZ_FZPH01000002.1"/>
</dbReference>
<dbReference type="InterPro" id="IPR049468">
    <property type="entry name" value="Restrct_endonuc-II-like_dom"/>
</dbReference>
<dbReference type="InterPro" id="IPR027417">
    <property type="entry name" value="P-loop_NTPase"/>
</dbReference>
<evidence type="ECO:0000256" key="5">
    <source>
        <dbReference type="ARBA" id="ARBA00022840"/>
    </source>
</evidence>
<evidence type="ECO:0000259" key="9">
    <source>
        <dbReference type="Pfam" id="PF18741"/>
    </source>
</evidence>
<dbReference type="Gene3D" id="3.40.50.300">
    <property type="entry name" value="P-loop containing nucleotide triphosphate hydrolases"/>
    <property type="match status" value="2"/>
</dbReference>